<sequence length="42" mass="4594">MTRHNLRLFALSLAILAGFALHHVETDNIARCTTCETTPAAL</sequence>
<dbReference type="AlphaFoldDB" id="A0A1I3U5I0"/>
<dbReference type="EMBL" id="FORA01000007">
    <property type="protein sequence ID" value="SFJ78270.1"/>
    <property type="molecule type" value="Genomic_DNA"/>
</dbReference>
<dbReference type="STRING" id="390807.SAMN04488095_3638"/>
<gene>
    <name evidence="2" type="ORF">SAMN04488095_3638</name>
</gene>
<organism evidence="2 3">
    <name type="scientific">Jannaschia pohangensis</name>
    <dbReference type="NCBI Taxonomy" id="390807"/>
    <lineage>
        <taxon>Bacteria</taxon>
        <taxon>Pseudomonadati</taxon>
        <taxon>Pseudomonadota</taxon>
        <taxon>Alphaproteobacteria</taxon>
        <taxon>Rhodobacterales</taxon>
        <taxon>Roseobacteraceae</taxon>
        <taxon>Jannaschia</taxon>
    </lineage>
</organism>
<reference evidence="2 3" key="1">
    <citation type="submission" date="2016-10" db="EMBL/GenBank/DDBJ databases">
        <authorList>
            <person name="de Groot N.N."/>
        </authorList>
    </citation>
    <scope>NUCLEOTIDE SEQUENCE [LARGE SCALE GENOMIC DNA]</scope>
    <source>
        <strain evidence="2 3">DSM 19073</strain>
    </source>
</reference>
<dbReference type="Proteomes" id="UP000199110">
    <property type="component" value="Unassembled WGS sequence"/>
</dbReference>
<evidence type="ECO:0000256" key="1">
    <source>
        <dbReference type="SAM" id="SignalP"/>
    </source>
</evidence>
<protein>
    <submittedName>
        <fullName evidence="2">Uncharacterized protein</fullName>
    </submittedName>
</protein>
<dbReference type="RefSeq" id="WP_281243849.1">
    <property type="nucleotide sequence ID" value="NZ_FORA01000007.1"/>
</dbReference>
<name>A0A1I3U5I0_9RHOB</name>
<keyword evidence="1" id="KW-0732">Signal</keyword>
<accession>A0A1I3U5I0</accession>
<feature type="signal peptide" evidence="1">
    <location>
        <begin position="1"/>
        <end position="23"/>
    </location>
</feature>
<evidence type="ECO:0000313" key="3">
    <source>
        <dbReference type="Proteomes" id="UP000199110"/>
    </source>
</evidence>
<keyword evidence="3" id="KW-1185">Reference proteome</keyword>
<feature type="chain" id="PRO_5011647328" evidence="1">
    <location>
        <begin position="24"/>
        <end position="42"/>
    </location>
</feature>
<evidence type="ECO:0000313" key="2">
    <source>
        <dbReference type="EMBL" id="SFJ78270.1"/>
    </source>
</evidence>
<proteinExistence type="predicted"/>